<organism evidence="1">
    <name type="scientific">Anguilla anguilla</name>
    <name type="common">European freshwater eel</name>
    <name type="synonym">Muraena anguilla</name>
    <dbReference type="NCBI Taxonomy" id="7936"/>
    <lineage>
        <taxon>Eukaryota</taxon>
        <taxon>Metazoa</taxon>
        <taxon>Chordata</taxon>
        <taxon>Craniata</taxon>
        <taxon>Vertebrata</taxon>
        <taxon>Euteleostomi</taxon>
        <taxon>Actinopterygii</taxon>
        <taxon>Neopterygii</taxon>
        <taxon>Teleostei</taxon>
        <taxon>Anguilliformes</taxon>
        <taxon>Anguillidae</taxon>
        <taxon>Anguilla</taxon>
    </lineage>
</organism>
<sequence length="48" mass="5533">MVILKKTVSKHAVPISNATYSKSILQKCKSQINVIMKTLYETKRMQSY</sequence>
<protein>
    <submittedName>
        <fullName evidence="1">Uncharacterized protein</fullName>
    </submittedName>
</protein>
<evidence type="ECO:0000313" key="1">
    <source>
        <dbReference type="EMBL" id="JAH90290.1"/>
    </source>
</evidence>
<name>A0A0E9WL53_ANGAN</name>
<accession>A0A0E9WL53</accession>
<proteinExistence type="predicted"/>
<dbReference type="EMBL" id="GBXM01018287">
    <property type="protein sequence ID" value="JAH90290.1"/>
    <property type="molecule type" value="Transcribed_RNA"/>
</dbReference>
<reference evidence="1" key="1">
    <citation type="submission" date="2014-11" db="EMBL/GenBank/DDBJ databases">
        <authorList>
            <person name="Amaro Gonzalez C."/>
        </authorList>
    </citation>
    <scope>NUCLEOTIDE SEQUENCE</scope>
</reference>
<dbReference type="AlphaFoldDB" id="A0A0E9WL53"/>
<reference evidence="1" key="2">
    <citation type="journal article" date="2015" name="Fish Shellfish Immunol.">
        <title>Early steps in the European eel (Anguilla anguilla)-Vibrio vulnificus interaction in the gills: Role of the RtxA13 toxin.</title>
        <authorList>
            <person name="Callol A."/>
            <person name="Pajuelo D."/>
            <person name="Ebbesson L."/>
            <person name="Teles M."/>
            <person name="MacKenzie S."/>
            <person name="Amaro C."/>
        </authorList>
    </citation>
    <scope>NUCLEOTIDE SEQUENCE</scope>
</reference>